<comment type="caution">
    <text evidence="8">The sequence shown here is derived from an EMBL/GenBank/DDBJ whole genome shotgun (WGS) entry which is preliminary data.</text>
</comment>
<dbReference type="GO" id="GO:0000271">
    <property type="term" value="P:polysaccharide biosynthetic process"/>
    <property type="evidence" value="ECO:0007669"/>
    <property type="project" value="TreeGrafter"/>
</dbReference>
<accession>A0A161QYZ1</accession>
<comment type="catalytic activity">
    <reaction evidence="1 7">
        <text>dTDP-4-dehydro-6-deoxy-alpha-D-glucose = dTDP-4-dehydro-beta-L-rhamnose</text>
        <dbReference type="Rhea" id="RHEA:16969"/>
        <dbReference type="ChEBI" id="CHEBI:57649"/>
        <dbReference type="ChEBI" id="CHEBI:62830"/>
        <dbReference type="EC" id="5.1.3.13"/>
    </reaction>
</comment>
<feature type="active site" description="Proton donor" evidence="5">
    <location>
        <position position="132"/>
    </location>
</feature>
<evidence type="ECO:0000256" key="4">
    <source>
        <dbReference type="ARBA" id="ARBA00019595"/>
    </source>
</evidence>
<organism evidence="8 9">
    <name type="scientific">Tistrella mobilis</name>
    <dbReference type="NCBI Taxonomy" id="171437"/>
    <lineage>
        <taxon>Bacteria</taxon>
        <taxon>Pseudomonadati</taxon>
        <taxon>Pseudomonadota</taxon>
        <taxon>Alphaproteobacteria</taxon>
        <taxon>Geminicoccales</taxon>
        <taxon>Geminicoccaceae</taxon>
        <taxon>Tistrella</taxon>
    </lineage>
</organism>
<dbReference type="EMBL" id="LPZR01000213">
    <property type="protein sequence ID" value="KYO49935.1"/>
    <property type="molecule type" value="Genomic_DNA"/>
</dbReference>
<evidence type="ECO:0000256" key="5">
    <source>
        <dbReference type="PIRSR" id="PIRSR600888-1"/>
    </source>
</evidence>
<dbReference type="AlphaFoldDB" id="A0A161QYZ1"/>
<dbReference type="GO" id="GO:0019305">
    <property type="term" value="P:dTDP-rhamnose biosynthetic process"/>
    <property type="evidence" value="ECO:0007669"/>
    <property type="project" value="UniProtKB-UniRule"/>
</dbReference>
<dbReference type="Proteomes" id="UP000075787">
    <property type="component" value="Unassembled WGS sequence"/>
</dbReference>
<dbReference type="UniPathway" id="UPA00124"/>
<evidence type="ECO:0000256" key="7">
    <source>
        <dbReference type="RuleBase" id="RU364069"/>
    </source>
</evidence>
<comment type="pathway">
    <text evidence="7">Carbohydrate biosynthesis; dTDP-L-rhamnose biosynthesis.</text>
</comment>
<dbReference type="NCBIfam" id="TIGR01221">
    <property type="entry name" value="rmlC"/>
    <property type="match status" value="1"/>
</dbReference>
<comment type="similarity">
    <text evidence="7">Belongs to the dTDP-4-dehydrorhamnose 3,5-epimerase family.</text>
</comment>
<dbReference type="EC" id="5.1.3.13" evidence="3 7"/>
<evidence type="ECO:0000256" key="6">
    <source>
        <dbReference type="PIRSR" id="PIRSR600888-3"/>
    </source>
</evidence>
<reference evidence="8 9" key="1">
    <citation type="submission" date="2015-12" db="EMBL/GenBank/DDBJ databases">
        <title>Genome sequence of Tistrella mobilis MCCC 1A02139.</title>
        <authorList>
            <person name="Lu L."/>
            <person name="Lai Q."/>
            <person name="Shao Z."/>
            <person name="Qian P."/>
        </authorList>
    </citation>
    <scope>NUCLEOTIDE SEQUENCE [LARGE SCALE GENOMIC DNA]</scope>
    <source>
        <strain evidence="8 9">MCCC 1A02139</strain>
    </source>
</reference>
<dbReference type="Gene3D" id="2.60.120.10">
    <property type="entry name" value="Jelly Rolls"/>
    <property type="match status" value="1"/>
</dbReference>
<evidence type="ECO:0000313" key="9">
    <source>
        <dbReference type="Proteomes" id="UP000075787"/>
    </source>
</evidence>
<evidence type="ECO:0000256" key="3">
    <source>
        <dbReference type="ARBA" id="ARBA00012098"/>
    </source>
</evidence>
<dbReference type="GO" id="GO:0005829">
    <property type="term" value="C:cytosol"/>
    <property type="evidence" value="ECO:0007669"/>
    <property type="project" value="TreeGrafter"/>
</dbReference>
<sequence>MKFIPAPIPGGFVIELEPIGDERGFFSRMFCEKEFGAAGLETRFVQMNDSYSATRGTLRGLHYQLAPSAEVKVVRCIRGAAWDVILDLREDQPTFGQWFGAEITAENRRAMYVPRGFAHGFITLVDDTELVYMVSDFYDKSRERGVRWNDPRFQVGWPIEPTVISARDQAHPDFDPDLHLR</sequence>
<dbReference type="InterPro" id="IPR011051">
    <property type="entry name" value="RmlC_Cupin_sf"/>
</dbReference>
<dbReference type="Pfam" id="PF00908">
    <property type="entry name" value="dTDP_sugar_isom"/>
    <property type="match status" value="1"/>
</dbReference>
<feature type="active site" description="Proton acceptor" evidence="5">
    <location>
        <position position="62"/>
    </location>
</feature>
<dbReference type="PANTHER" id="PTHR21047">
    <property type="entry name" value="DTDP-6-DEOXY-D-GLUCOSE-3,5 EPIMERASE"/>
    <property type="match status" value="1"/>
</dbReference>
<keyword evidence="7" id="KW-0413">Isomerase</keyword>
<dbReference type="GeneID" id="97240528"/>
<proteinExistence type="inferred from homology"/>
<dbReference type="CDD" id="cd00438">
    <property type="entry name" value="cupin_RmlC"/>
    <property type="match status" value="1"/>
</dbReference>
<dbReference type="SUPFAM" id="SSF51182">
    <property type="entry name" value="RmlC-like cupins"/>
    <property type="match status" value="1"/>
</dbReference>
<dbReference type="GO" id="GO:0008830">
    <property type="term" value="F:dTDP-4-dehydrorhamnose 3,5-epimerase activity"/>
    <property type="evidence" value="ECO:0007669"/>
    <property type="project" value="UniProtKB-UniRule"/>
</dbReference>
<comment type="subunit">
    <text evidence="7">Homodimer.</text>
</comment>
<dbReference type="PANTHER" id="PTHR21047:SF2">
    <property type="entry name" value="THYMIDINE DIPHOSPHO-4-KETO-RHAMNOSE 3,5-EPIMERASE"/>
    <property type="match status" value="1"/>
</dbReference>
<feature type="site" description="Participates in a stacking interaction with the thymidine ring of dTDP-4-oxo-6-deoxyglucose" evidence="6">
    <location>
        <position position="138"/>
    </location>
</feature>
<dbReference type="RefSeq" id="WP_062769447.1">
    <property type="nucleotide sequence ID" value="NZ_CP121027.1"/>
</dbReference>
<name>A0A161QYZ1_9PROT</name>
<evidence type="ECO:0000313" key="8">
    <source>
        <dbReference type="EMBL" id="KYO49935.1"/>
    </source>
</evidence>
<evidence type="ECO:0000256" key="1">
    <source>
        <dbReference type="ARBA" id="ARBA00001298"/>
    </source>
</evidence>
<comment type="function">
    <text evidence="2 7">Catalyzes the epimerization of the C3' and C5'positions of dTDP-6-deoxy-D-xylo-4-hexulose, forming dTDP-6-deoxy-L-lyxo-4-hexulose.</text>
</comment>
<dbReference type="InterPro" id="IPR014710">
    <property type="entry name" value="RmlC-like_jellyroll"/>
</dbReference>
<dbReference type="OrthoDB" id="9800680at2"/>
<gene>
    <name evidence="8" type="ORF">AUP44_15515</name>
</gene>
<dbReference type="InterPro" id="IPR000888">
    <property type="entry name" value="RmlC-like"/>
</dbReference>
<protein>
    <recommendedName>
        <fullName evidence="4 7">dTDP-4-dehydrorhamnose 3,5-epimerase</fullName>
        <ecNumber evidence="3 7">5.1.3.13</ecNumber>
    </recommendedName>
    <alternativeName>
        <fullName evidence="7">Thymidine diphospho-4-keto-rhamnose 3,5-epimerase</fullName>
    </alternativeName>
</protein>
<evidence type="ECO:0000256" key="2">
    <source>
        <dbReference type="ARBA" id="ARBA00001997"/>
    </source>
</evidence>